<gene>
    <name evidence="1" type="ORF">NFRAN_0031</name>
</gene>
<dbReference type="KEGG" id="nfn:NFRAN_0031"/>
<sequence>MQQTNTQTNKRVMESTLTNPFVYSPLGPNCLLGDSPFAPTL</sequence>
<evidence type="ECO:0000313" key="2">
    <source>
        <dbReference type="Proteomes" id="UP000294299"/>
    </source>
</evidence>
<proteinExistence type="predicted"/>
<protein>
    <submittedName>
        <fullName evidence="1">Uncharacterized protein</fullName>
    </submittedName>
</protein>
<evidence type="ECO:0000313" key="1">
    <source>
        <dbReference type="EMBL" id="VFJ12352.1"/>
    </source>
</evidence>
<dbReference type="AlphaFoldDB" id="A0A484I7V0"/>
<organism evidence="1 2">
    <name type="scientific">Candidatus Nitrosocosmicus franklandianus</name>
    <dbReference type="NCBI Taxonomy" id="1798806"/>
    <lineage>
        <taxon>Archaea</taxon>
        <taxon>Nitrososphaerota</taxon>
        <taxon>Nitrososphaeria</taxon>
        <taxon>Nitrososphaerales</taxon>
        <taxon>Nitrososphaeraceae</taxon>
        <taxon>Candidatus Nitrosocosmicus</taxon>
    </lineage>
</organism>
<name>A0A484I7V0_9ARCH</name>
<dbReference type="EMBL" id="LR216287">
    <property type="protein sequence ID" value="VFJ12352.1"/>
    <property type="molecule type" value="Genomic_DNA"/>
</dbReference>
<accession>A0A484I7V0</accession>
<dbReference type="Proteomes" id="UP000294299">
    <property type="component" value="Chromosome NFRAN"/>
</dbReference>
<reference evidence="1 2" key="1">
    <citation type="submission" date="2019-02" db="EMBL/GenBank/DDBJ databases">
        <authorList>
            <person name="Lehtovirta-Morley E L."/>
        </authorList>
    </citation>
    <scope>NUCLEOTIDE SEQUENCE [LARGE SCALE GENOMIC DNA]</scope>
    <source>
        <strain evidence="1">NFRAN1</strain>
    </source>
</reference>
<keyword evidence="2" id="KW-1185">Reference proteome</keyword>